<dbReference type="CDD" id="cd02440">
    <property type="entry name" value="AdoMet_MTases"/>
    <property type="match status" value="1"/>
</dbReference>
<dbReference type="SUPFAM" id="SSF53335">
    <property type="entry name" value="S-adenosyl-L-methionine-dependent methyltransferases"/>
    <property type="match status" value="1"/>
</dbReference>
<dbReference type="InterPro" id="IPR029063">
    <property type="entry name" value="SAM-dependent_MTases_sf"/>
</dbReference>
<dbReference type="Pfam" id="PF08241">
    <property type="entry name" value="Methyltransf_11"/>
    <property type="match status" value="1"/>
</dbReference>
<feature type="domain" description="Methyltransferase type 11" evidence="1">
    <location>
        <begin position="66"/>
        <end position="167"/>
    </location>
</feature>
<name>A0A0F9QPT2_9ZZZZ</name>
<sequence>MADGRDIKCWDDHANDCEEEKRKPFEFETNIPVEGDESTGYPHVPSKNKTWLRETLESLEDVTDVLDIGCGPCFWINLFEGYRYYGFDQSPRMNEVAYKVLKDNDLLDRMVEIRNGNARTLLESFPEKKFDLIFTSAVLQHNRHYPDKQEIVQGMHSILREGGYYLCTENTFRADNMPASIGHPDYTDGNSFTPEGWEKFMRENGFETIEFHHPSEYLYRRI</sequence>
<accession>A0A0F9QPT2</accession>
<organism evidence="2">
    <name type="scientific">marine sediment metagenome</name>
    <dbReference type="NCBI Taxonomy" id="412755"/>
    <lineage>
        <taxon>unclassified sequences</taxon>
        <taxon>metagenomes</taxon>
        <taxon>ecological metagenomes</taxon>
    </lineage>
</organism>
<dbReference type="GO" id="GO:0008757">
    <property type="term" value="F:S-adenosylmethionine-dependent methyltransferase activity"/>
    <property type="evidence" value="ECO:0007669"/>
    <property type="project" value="InterPro"/>
</dbReference>
<proteinExistence type="predicted"/>
<dbReference type="PANTHER" id="PTHR43861">
    <property type="entry name" value="TRANS-ACONITATE 2-METHYLTRANSFERASE-RELATED"/>
    <property type="match status" value="1"/>
</dbReference>
<evidence type="ECO:0000313" key="2">
    <source>
        <dbReference type="EMBL" id="KKN39027.1"/>
    </source>
</evidence>
<dbReference type="AlphaFoldDB" id="A0A0F9QPT2"/>
<dbReference type="InterPro" id="IPR013216">
    <property type="entry name" value="Methyltransf_11"/>
</dbReference>
<comment type="caution">
    <text evidence="2">The sequence shown here is derived from an EMBL/GenBank/DDBJ whole genome shotgun (WGS) entry which is preliminary data.</text>
</comment>
<dbReference type="EMBL" id="LAZR01001787">
    <property type="protein sequence ID" value="KKN39027.1"/>
    <property type="molecule type" value="Genomic_DNA"/>
</dbReference>
<evidence type="ECO:0000259" key="1">
    <source>
        <dbReference type="Pfam" id="PF08241"/>
    </source>
</evidence>
<gene>
    <name evidence="2" type="ORF">LCGC14_0747510</name>
</gene>
<dbReference type="Gene3D" id="3.40.50.150">
    <property type="entry name" value="Vaccinia Virus protein VP39"/>
    <property type="match status" value="1"/>
</dbReference>
<protein>
    <recommendedName>
        <fullName evidence="1">Methyltransferase type 11 domain-containing protein</fullName>
    </recommendedName>
</protein>
<reference evidence="2" key="1">
    <citation type="journal article" date="2015" name="Nature">
        <title>Complex archaea that bridge the gap between prokaryotes and eukaryotes.</title>
        <authorList>
            <person name="Spang A."/>
            <person name="Saw J.H."/>
            <person name="Jorgensen S.L."/>
            <person name="Zaremba-Niedzwiedzka K."/>
            <person name="Martijn J."/>
            <person name="Lind A.E."/>
            <person name="van Eijk R."/>
            <person name="Schleper C."/>
            <person name="Guy L."/>
            <person name="Ettema T.J."/>
        </authorList>
    </citation>
    <scope>NUCLEOTIDE SEQUENCE</scope>
</reference>